<dbReference type="PANTHER" id="PTHR12953:SF0">
    <property type="entry name" value="SUN DOMAIN-CONTAINING OSSIFICATION FACTOR"/>
    <property type="match status" value="1"/>
</dbReference>
<evidence type="ECO:0000313" key="10">
    <source>
        <dbReference type="Proteomes" id="UP000017836"/>
    </source>
</evidence>
<dbReference type="STRING" id="13333.W1NRW3"/>
<dbReference type="Proteomes" id="UP000017836">
    <property type="component" value="Unassembled WGS sequence"/>
</dbReference>
<dbReference type="Gramene" id="ERM99711">
    <property type="protein sequence ID" value="ERM99711"/>
    <property type="gene ID" value="AMTR_s00099p00088310"/>
</dbReference>
<feature type="compositionally biased region" description="Basic and acidic residues" evidence="6">
    <location>
        <begin position="166"/>
        <end position="180"/>
    </location>
</feature>
<evidence type="ECO:0000313" key="9">
    <source>
        <dbReference type="EMBL" id="ERM99711.1"/>
    </source>
</evidence>
<organism evidence="9 10">
    <name type="scientific">Amborella trichopoda</name>
    <dbReference type="NCBI Taxonomy" id="13333"/>
    <lineage>
        <taxon>Eukaryota</taxon>
        <taxon>Viridiplantae</taxon>
        <taxon>Streptophyta</taxon>
        <taxon>Embryophyta</taxon>
        <taxon>Tracheophyta</taxon>
        <taxon>Spermatophyta</taxon>
        <taxon>Magnoliopsida</taxon>
        <taxon>Amborellales</taxon>
        <taxon>Amborellaceae</taxon>
        <taxon>Amborella</taxon>
    </lineage>
</organism>
<dbReference type="EMBL" id="KI394994">
    <property type="protein sequence ID" value="ERM99711.1"/>
    <property type="molecule type" value="Genomic_DNA"/>
</dbReference>
<name>W1NRW3_AMBTC</name>
<dbReference type="InterPro" id="IPR045120">
    <property type="entry name" value="Suco/Slp1-like"/>
</dbReference>
<dbReference type="GO" id="GO:0012505">
    <property type="term" value="C:endomembrane system"/>
    <property type="evidence" value="ECO:0007669"/>
    <property type="project" value="UniProtKB-SubCell"/>
</dbReference>
<evidence type="ECO:0000256" key="7">
    <source>
        <dbReference type="SAM" id="Phobius"/>
    </source>
</evidence>
<protein>
    <recommendedName>
        <fullName evidence="8">SUN domain-containing protein</fullName>
    </recommendedName>
</protein>
<dbReference type="SUPFAM" id="SSF49785">
    <property type="entry name" value="Galactose-binding domain-like"/>
    <property type="match status" value="1"/>
</dbReference>
<dbReference type="Gene3D" id="2.60.120.260">
    <property type="entry name" value="Galactose-binding domain-like"/>
    <property type="match status" value="1"/>
</dbReference>
<sequence length="628" mass="70882">MQRSRKNRQKRAKALESAALESKQWYKVSLSLVFVIWGLVFLLLSWRGHSGGFGEREIPNAQTSLEEFQNKTQSSFFRDTDVIENYEENSIDEPPSNRNTPISGEDYPSDIPQLVSNHEQGWPGDETVRIANGPSKEEKGAMEIDNLEPPVKLPLDSKVLTDEEGEHPNSSELKVEESRGAQKSNRLSHVATLALNEFKSKAINSKGQSESGRRKGIVHRLEPGGKEYNYAASSKGAKVLAYNKEAKGASNILNKDKDKYLRNPCSADNKFVIIELSEETLVDTIDIANFEHYSSNVKDFEIHSSLVYPTEAWMPLGTFQAGHVKHAQRFPLPEPKWARYLKLDMISHHGSEFYCTLSAIEVYGVDAIESMLDEMRNSENGFASEELPESRSGSIQVEPPDSGEDELTQLFDGVEGSSVKVSGSQQGDIDHESRPDGPGSKKEMLKKNMVGRMPGDTVLKILMQKVRSLELNFSVLERFLEELNNRYGIVFKDFDGEITEKALALDNIKSQVNDLMQIKEISVKDIRKLISWKSVISSQVEKMARDNELLRLQFEEAQAELVDIENRSLAVLFTSFVFVLFAALRLFIGMISRIFYRKHDQSKQFCKTSSAWFFVILSSTIVAFILLI</sequence>
<dbReference type="Pfam" id="PF07738">
    <property type="entry name" value="Sad1_UNC"/>
    <property type="match status" value="1"/>
</dbReference>
<dbReference type="InterPro" id="IPR012919">
    <property type="entry name" value="SUN_dom"/>
</dbReference>
<evidence type="ECO:0000256" key="1">
    <source>
        <dbReference type="ARBA" id="ARBA00004308"/>
    </source>
</evidence>
<dbReference type="KEGG" id="atr:18427749"/>
<feature type="domain" description="SUN" evidence="8">
    <location>
        <begin position="200"/>
        <end position="367"/>
    </location>
</feature>
<evidence type="ECO:0000256" key="5">
    <source>
        <dbReference type="SAM" id="Coils"/>
    </source>
</evidence>
<accession>W1NRW3</accession>
<dbReference type="PANTHER" id="PTHR12953">
    <property type="entry name" value="MEMBRANE PROTEIN CH1 RELATED"/>
    <property type="match status" value="1"/>
</dbReference>
<dbReference type="GO" id="GO:0005737">
    <property type="term" value="C:cytoplasm"/>
    <property type="evidence" value="ECO:0000318"/>
    <property type="project" value="GO_Central"/>
</dbReference>
<feature type="compositionally biased region" description="Low complexity" evidence="6">
    <location>
        <begin position="418"/>
        <end position="427"/>
    </location>
</feature>
<dbReference type="AlphaFoldDB" id="W1NRW3"/>
<dbReference type="OrthoDB" id="266334at2759"/>
<dbReference type="HOGENOM" id="CLU_022850_2_0_1"/>
<feature type="region of interest" description="Disordered" evidence="6">
    <location>
        <begin position="87"/>
        <end position="186"/>
    </location>
</feature>
<evidence type="ECO:0000256" key="6">
    <source>
        <dbReference type="SAM" id="MobiDB-lite"/>
    </source>
</evidence>
<feature type="transmembrane region" description="Helical" evidence="7">
    <location>
        <begin position="25"/>
        <end position="46"/>
    </location>
</feature>
<gene>
    <name evidence="9" type="ORF">AMTR_s00099p00088310</name>
</gene>
<dbReference type="PROSITE" id="PS51469">
    <property type="entry name" value="SUN"/>
    <property type="match status" value="1"/>
</dbReference>
<keyword evidence="2 7" id="KW-0812">Transmembrane</keyword>
<evidence type="ECO:0000259" key="8">
    <source>
        <dbReference type="PROSITE" id="PS51469"/>
    </source>
</evidence>
<dbReference type="OMA" id="MENKFIA"/>
<reference evidence="10" key="1">
    <citation type="journal article" date="2013" name="Science">
        <title>The Amborella genome and the evolution of flowering plants.</title>
        <authorList>
            <consortium name="Amborella Genome Project"/>
        </authorList>
    </citation>
    <scope>NUCLEOTIDE SEQUENCE [LARGE SCALE GENOMIC DNA]</scope>
</reference>
<proteinExistence type="predicted"/>
<feature type="transmembrane region" description="Helical" evidence="7">
    <location>
        <begin position="609"/>
        <end position="627"/>
    </location>
</feature>
<keyword evidence="10" id="KW-1185">Reference proteome</keyword>
<dbReference type="eggNOG" id="KOG1396">
    <property type="taxonomic scope" value="Eukaryota"/>
</dbReference>
<feature type="coiled-coil region" evidence="5">
    <location>
        <begin position="540"/>
        <end position="567"/>
    </location>
</feature>
<evidence type="ECO:0000256" key="4">
    <source>
        <dbReference type="ARBA" id="ARBA00023136"/>
    </source>
</evidence>
<dbReference type="InterPro" id="IPR008979">
    <property type="entry name" value="Galactose-bd-like_sf"/>
</dbReference>
<evidence type="ECO:0000256" key="2">
    <source>
        <dbReference type="ARBA" id="ARBA00022692"/>
    </source>
</evidence>
<feature type="region of interest" description="Disordered" evidence="6">
    <location>
        <begin position="418"/>
        <end position="443"/>
    </location>
</feature>
<keyword evidence="4 7" id="KW-0472">Membrane</keyword>
<feature type="transmembrane region" description="Helical" evidence="7">
    <location>
        <begin position="569"/>
        <end position="588"/>
    </location>
</feature>
<keyword evidence="3 7" id="KW-1133">Transmembrane helix</keyword>
<keyword evidence="5" id="KW-0175">Coiled coil</keyword>
<evidence type="ECO:0000256" key="3">
    <source>
        <dbReference type="ARBA" id="ARBA00022989"/>
    </source>
</evidence>
<comment type="subcellular location">
    <subcellularLocation>
        <location evidence="1">Endomembrane system</location>
    </subcellularLocation>
</comment>
<feature type="region of interest" description="Disordered" evidence="6">
    <location>
        <begin position="381"/>
        <end position="406"/>
    </location>
</feature>
<dbReference type="GO" id="GO:0016020">
    <property type="term" value="C:membrane"/>
    <property type="evidence" value="ECO:0000318"/>
    <property type="project" value="GO_Central"/>
</dbReference>
<feature type="compositionally biased region" description="Basic and acidic residues" evidence="6">
    <location>
        <begin position="428"/>
        <end position="443"/>
    </location>
</feature>